<organism evidence="2 3">
    <name type="scientific">Streptosporangium pseudovulgare</name>
    <dbReference type="NCBI Taxonomy" id="35765"/>
    <lineage>
        <taxon>Bacteria</taxon>
        <taxon>Bacillati</taxon>
        <taxon>Actinomycetota</taxon>
        <taxon>Actinomycetes</taxon>
        <taxon>Streptosporangiales</taxon>
        <taxon>Streptosporangiaceae</taxon>
        <taxon>Streptosporangium</taxon>
    </lineage>
</organism>
<comment type="caution">
    <text evidence="2">The sequence shown here is derived from an EMBL/GenBank/DDBJ whole genome shotgun (WGS) entry which is preliminary data.</text>
</comment>
<keyword evidence="3" id="KW-1185">Reference proteome</keyword>
<reference evidence="3" key="1">
    <citation type="journal article" date="2019" name="Int. J. Syst. Evol. Microbiol.">
        <title>The Global Catalogue of Microorganisms (GCM) 10K type strain sequencing project: providing services to taxonomists for standard genome sequencing and annotation.</title>
        <authorList>
            <consortium name="The Broad Institute Genomics Platform"/>
            <consortium name="The Broad Institute Genome Sequencing Center for Infectious Disease"/>
            <person name="Wu L."/>
            <person name="Ma J."/>
        </authorList>
    </citation>
    <scope>NUCLEOTIDE SEQUENCE [LARGE SCALE GENOMIC DNA]</scope>
    <source>
        <strain evidence="3">JCM 3115</strain>
    </source>
</reference>
<dbReference type="SUPFAM" id="SSF52218">
    <property type="entry name" value="Flavoproteins"/>
    <property type="match status" value="1"/>
</dbReference>
<evidence type="ECO:0000313" key="3">
    <source>
        <dbReference type="Proteomes" id="UP000611554"/>
    </source>
</evidence>
<dbReference type="Gene3D" id="3.40.50.360">
    <property type="match status" value="1"/>
</dbReference>
<sequence length="212" mass="22922">MIRIAVVVGSTRPGRRGAGVARWVEEAAGRHAAVVSSEASVEVVDVAEYGLPLLDEPLPAKFGDYRNPHTVRWAETIRSFDGFVFVVPEYNHSFPAALKNAIDYLYAEWCDKAAGIVGYGVEGGIRAAEHLRLVLAETKVAVVRTQVALSMFTDIVVTDPVDLGVVSPGERRQQALTTMLGEVVEWSRALRPLREPAGTPYGGGDLTRPVPA</sequence>
<gene>
    <name evidence="2" type="ORF">GCM10010140_37940</name>
</gene>
<protein>
    <submittedName>
        <fullName evidence="2">FMN reductase</fullName>
    </submittedName>
</protein>
<dbReference type="RefSeq" id="WP_189247807.1">
    <property type="nucleotide sequence ID" value="NZ_BMQJ01000009.1"/>
</dbReference>
<evidence type="ECO:0000259" key="1">
    <source>
        <dbReference type="Pfam" id="PF03358"/>
    </source>
</evidence>
<dbReference type="EMBL" id="BMQJ01000009">
    <property type="protein sequence ID" value="GGQ04269.1"/>
    <property type="molecule type" value="Genomic_DNA"/>
</dbReference>
<evidence type="ECO:0000313" key="2">
    <source>
        <dbReference type="EMBL" id="GGQ04269.1"/>
    </source>
</evidence>
<dbReference type="Pfam" id="PF03358">
    <property type="entry name" value="FMN_red"/>
    <property type="match status" value="1"/>
</dbReference>
<name>A0ABQ2R254_9ACTN</name>
<dbReference type="PANTHER" id="PTHR30543:SF21">
    <property type="entry name" value="NAD(P)H-DEPENDENT FMN REDUCTASE LOT6"/>
    <property type="match status" value="1"/>
</dbReference>
<feature type="domain" description="NADPH-dependent FMN reductase-like" evidence="1">
    <location>
        <begin position="3"/>
        <end position="153"/>
    </location>
</feature>
<proteinExistence type="predicted"/>
<dbReference type="InterPro" id="IPR050712">
    <property type="entry name" value="NAD(P)H-dep_reductase"/>
</dbReference>
<dbReference type="InterPro" id="IPR005025">
    <property type="entry name" value="FMN_Rdtase-like_dom"/>
</dbReference>
<dbReference type="InterPro" id="IPR029039">
    <property type="entry name" value="Flavoprotein-like_sf"/>
</dbReference>
<accession>A0ABQ2R254</accession>
<dbReference type="PANTHER" id="PTHR30543">
    <property type="entry name" value="CHROMATE REDUCTASE"/>
    <property type="match status" value="1"/>
</dbReference>
<dbReference type="Proteomes" id="UP000611554">
    <property type="component" value="Unassembled WGS sequence"/>
</dbReference>